<dbReference type="InterPro" id="IPR025997">
    <property type="entry name" value="SBP_2_dom"/>
</dbReference>
<evidence type="ECO:0000256" key="3">
    <source>
        <dbReference type="ARBA" id="ARBA00022729"/>
    </source>
</evidence>
<gene>
    <name evidence="6" type="ORF">FKR81_03470</name>
</gene>
<feature type="signal peptide" evidence="4">
    <location>
        <begin position="1"/>
        <end position="29"/>
    </location>
</feature>
<dbReference type="Proteomes" id="UP000316639">
    <property type="component" value="Unassembled WGS sequence"/>
</dbReference>
<dbReference type="GO" id="GO:0030313">
    <property type="term" value="C:cell envelope"/>
    <property type="evidence" value="ECO:0007669"/>
    <property type="project" value="UniProtKB-SubCell"/>
</dbReference>
<reference evidence="6 7" key="1">
    <citation type="submission" date="2019-07" db="EMBL/GenBank/DDBJ databases">
        <title>Lentzea xizangensis sp. nov., isolated from Qinghai-Tibetan Plateau Soils.</title>
        <authorList>
            <person name="Huang J."/>
        </authorList>
    </citation>
    <scope>NUCLEOTIDE SEQUENCE [LARGE SCALE GENOMIC DNA]</scope>
    <source>
        <strain evidence="6 7">FXJ1.1311</strain>
    </source>
</reference>
<evidence type="ECO:0000313" key="7">
    <source>
        <dbReference type="Proteomes" id="UP000316639"/>
    </source>
</evidence>
<dbReference type="SUPFAM" id="SSF53822">
    <property type="entry name" value="Periplasmic binding protein-like I"/>
    <property type="match status" value="1"/>
</dbReference>
<dbReference type="OrthoDB" id="3286068at2"/>
<name>A0A563F1N4_9PSEU</name>
<proteinExistence type="inferred from homology"/>
<organism evidence="6 7">
    <name type="scientific">Lentzea tibetensis</name>
    <dbReference type="NCBI Taxonomy" id="2591470"/>
    <lineage>
        <taxon>Bacteria</taxon>
        <taxon>Bacillati</taxon>
        <taxon>Actinomycetota</taxon>
        <taxon>Actinomycetes</taxon>
        <taxon>Pseudonocardiales</taxon>
        <taxon>Pseudonocardiaceae</taxon>
        <taxon>Lentzea</taxon>
    </lineage>
</organism>
<keyword evidence="3 4" id="KW-0732">Signal</keyword>
<dbReference type="InterPro" id="IPR028082">
    <property type="entry name" value="Peripla_BP_I"/>
</dbReference>
<sequence length="352" mass="37227">MRRSPRFVLAAALSFELVLALGASGCAGAPEERPKIGYVLSNNTFHFAREMGAGFHAGAQIAGGVDTDVTGPPTNDVYKQIEMFKELTASAKGGIAVSASDQAMFAGPLAEASAAGIPLLVSAARPLPSSQVKLLVENDNYELGKMLAAEAIKRLPPDTAGKVVLGADIPAHPALAQRATGMRDEFVKRLPNVRVLGPFDTQREEASNLAAWQLLVAANPDAVAFLGTGDTDAANIAKVRISTKGTWLAGVCSIASQVLQNVKDGHMFAAVSPEHLLKGAMTGWLLAEHAKGTRPLPEGWLATPGLVITSSNVDEIMRRQSSDTDKQAWLRSQTQQITGSAQLVRPLDQARY</sequence>
<dbReference type="PANTHER" id="PTHR46847">
    <property type="entry name" value="D-ALLOSE-BINDING PERIPLASMIC PROTEIN-RELATED"/>
    <property type="match status" value="1"/>
</dbReference>
<dbReference type="RefSeq" id="WP_146349425.1">
    <property type="nucleotide sequence ID" value="NZ_VOBR01000002.1"/>
</dbReference>
<evidence type="ECO:0000256" key="2">
    <source>
        <dbReference type="ARBA" id="ARBA00007639"/>
    </source>
</evidence>
<comment type="similarity">
    <text evidence="2">Belongs to the bacterial solute-binding protein 2 family.</text>
</comment>
<dbReference type="Gene3D" id="3.40.50.2300">
    <property type="match status" value="2"/>
</dbReference>
<evidence type="ECO:0000256" key="4">
    <source>
        <dbReference type="SAM" id="SignalP"/>
    </source>
</evidence>
<dbReference type="PANTHER" id="PTHR46847:SF1">
    <property type="entry name" value="D-ALLOSE-BINDING PERIPLASMIC PROTEIN-RELATED"/>
    <property type="match status" value="1"/>
</dbReference>
<comment type="subcellular location">
    <subcellularLocation>
        <location evidence="1">Cell envelope</location>
    </subcellularLocation>
</comment>
<keyword evidence="7" id="KW-1185">Reference proteome</keyword>
<evidence type="ECO:0000256" key="1">
    <source>
        <dbReference type="ARBA" id="ARBA00004196"/>
    </source>
</evidence>
<dbReference type="GO" id="GO:0030246">
    <property type="term" value="F:carbohydrate binding"/>
    <property type="evidence" value="ECO:0007669"/>
    <property type="project" value="UniProtKB-ARBA"/>
</dbReference>
<evidence type="ECO:0000259" key="5">
    <source>
        <dbReference type="Pfam" id="PF13407"/>
    </source>
</evidence>
<comment type="caution">
    <text evidence="6">The sequence shown here is derived from an EMBL/GenBank/DDBJ whole genome shotgun (WGS) entry which is preliminary data.</text>
</comment>
<accession>A0A563F1N4</accession>
<feature type="domain" description="Periplasmic binding protein" evidence="5">
    <location>
        <begin position="36"/>
        <end position="293"/>
    </location>
</feature>
<dbReference type="EMBL" id="VOBR01000002">
    <property type="protein sequence ID" value="TWP53829.1"/>
    <property type="molecule type" value="Genomic_DNA"/>
</dbReference>
<feature type="chain" id="PRO_5038971815" evidence="4">
    <location>
        <begin position="30"/>
        <end position="352"/>
    </location>
</feature>
<dbReference type="Pfam" id="PF13407">
    <property type="entry name" value="Peripla_BP_4"/>
    <property type="match status" value="1"/>
</dbReference>
<evidence type="ECO:0000313" key="6">
    <source>
        <dbReference type="EMBL" id="TWP53829.1"/>
    </source>
</evidence>
<dbReference type="AlphaFoldDB" id="A0A563F1N4"/>
<protein>
    <submittedName>
        <fullName evidence="6">Substrate-binding domain-containing protein</fullName>
    </submittedName>
</protein>